<evidence type="ECO:0000256" key="1">
    <source>
        <dbReference type="ARBA" id="ARBA00023015"/>
    </source>
</evidence>
<accession>A0ABW6PV14</accession>
<keyword evidence="1" id="KW-0805">Transcription regulation</keyword>
<keyword evidence="3" id="KW-0804">Transcription</keyword>
<dbReference type="InterPro" id="IPR036388">
    <property type="entry name" value="WH-like_DNA-bd_sf"/>
</dbReference>
<dbReference type="InterPro" id="IPR036390">
    <property type="entry name" value="WH_DNA-bd_sf"/>
</dbReference>
<dbReference type="Gene3D" id="1.10.10.10">
    <property type="entry name" value="Winged helix-like DNA-binding domain superfamily/Winged helix DNA-binding domain"/>
    <property type="match status" value="2"/>
</dbReference>
<dbReference type="PROSITE" id="PS50956">
    <property type="entry name" value="HTH_ASNC_2"/>
    <property type="match status" value="1"/>
</dbReference>
<name>A0ABW6PV14_9NOCA</name>
<comment type="caution">
    <text evidence="5">The sequence shown here is derived from an EMBL/GenBank/DDBJ whole genome shotgun (WGS) entry which is preliminary data.</text>
</comment>
<evidence type="ECO:0000259" key="4">
    <source>
        <dbReference type="PROSITE" id="PS50956"/>
    </source>
</evidence>
<keyword evidence="6" id="KW-1185">Reference proteome</keyword>
<organism evidence="5 6">
    <name type="scientific">Nocardia thailandica</name>
    <dbReference type="NCBI Taxonomy" id="257275"/>
    <lineage>
        <taxon>Bacteria</taxon>
        <taxon>Bacillati</taxon>
        <taxon>Actinomycetota</taxon>
        <taxon>Actinomycetes</taxon>
        <taxon>Mycobacteriales</taxon>
        <taxon>Nocardiaceae</taxon>
        <taxon>Nocardia</taxon>
    </lineage>
</organism>
<reference evidence="5 6" key="1">
    <citation type="submission" date="2024-10" db="EMBL/GenBank/DDBJ databases">
        <title>The Natural Products Discovery Center: Release of the First 8490 Sequenced Strains for Exploring Actinobacteria Biosynthetic Diversity.</title>
        <authorList>
            <person name="Kalkreuter E."/>
            <person name="Kautsar S.A."/>
            <person name="Yang D."/>
            <person name="Bader C.D."/>
            <person name="Teijaro C.N."/>
            <person name="Fluegel L."/>
            <person name="Davis C.M."/>
            <person name="Simpson J.R."/>
            <person name="Lauterbach L."/>
            <person name="Steele A.D."/>
            <person name="Gui C."/>
            <person name="Meng S."/>
            <person name="Li G."/>
            <person name="Viehrig K."/>
            <person name="Ye F."/>
            <person name="Su P."/>
            <person name="Kiefer A.F."/>
            <person name="Nichols A."/>
            <person name="Cepeda A.J."/>
            <person name="Yan W."/>
            <person name="Fan B."/>
            <person name="Jiang Y."/>
            <person name="Adhikari A."/>
            <person name="Zheng C.-J."/>
            <person name="Schuster L."/>
            <person name="Cowan T.M."/>
            <person name="Smanski M.J."/>
            <person name="Chevrette M.G."/>
            <person name="De Carvalho L.P.S."/>
            <person name="Shen B."/>
        </authorList>
    </citation>
    <scope>NUCLEOTIDE SEQUENCE [LARGE SCALE GENOMIC DNA]</scope>
    <source>
        <strain evidence="5 6">NPDC004045</strain>
    </source>
</reference>
<dbReference type="Proteomes" id="UP001601444">
    <property type="component" value="Unassembled WGS sequence"/>
</dbReference>
<dbReference type="Pfam" id="PF13404">
    <property type="entry name" value="HTH_AsnC-type"/>
    <property type="match status" value="2"/>
</dbReference>
<dbReference type="SUPFAM" id="SSF54909">
    <property type="entry name" value="Dimeric alpha+beta barrel"/>
    <property type="match status" value="1"/>
</dbReference>
<feature type="domain" description="HTH asnC-type" evidence="4">
    <location>
        <begin position="6"/>
        <end position="66"/>
    </location>
</feature>
<sequence>MESVRLDAVDRGLLHALQVDGRAPFRRIGEVLDVSDRTVARRFARLRAAGLLRVTAIADPRRTGAAEWLIRLVVRPGAATAVARALARRADTSWVTVLSGGTEVTAMVRAPGAGPLPLDALSGHAGVVSVAAQRILRPLTEAPWHGRASSLDAAQVGALTVPVLERPDSLPAAALDRHLFPALAMDGRADIARLARLAGWSESAVRRRLEDLRRHRALRFDVEIDAGVLGFGLQALLWLTVAPAELATVAAALATHREVAFACAVTGAADLVAIVVCRDAGDLVDYVAECLGALPGVEHVESAPVTAIVKRAAPVL</sequence>
<protein>
    <submittedName>
        <fullName evidence="5">AsnC family transcriptional regulator</fullName>
    </submittedName>
</protein>
<dbReference type="InterPro" id="IPR019888">
    <property type="entry name" value="Tscrpt_reg_AsnC-like"/>
</dbReference>
<dbReference type="SMART" id="SM00344">
    <property type="entry name" value="HTH_ASNC"/>
    <property type="match status" value="2"/>
</dbReference>
<gene>
    <name evidence="5" type="ORF">ACFYTF_25895</name>
</gene>
<evidence type="ECO:0000256" key="3">
    <source>
        <dbReference type="ARBA" id="ARBA00023163"/>
    </source>
</evidence>
<dbReference type="PANTHER" id="PTHR30154">
    <property type="entry name" value="LEUCINE-RESPONSIVE REGULATORY PROTEIN"/>
    <property type="match status" value="1"/>
</dbReference>
<dbReference type="RefSeq" id="WP_387702662.1">
    <property type="nucleotide sequence ID" value="NZ_JBIAMX010000020.1"/>
</dbReference>
<dbReference type="Gene3D" id="3.30.70.920">
    <property type="match status" value="1"/>
</dbReference>
<dbReference type="SUPFAM" id="SSF46785">
    <property type="entry name" value="Winged helix' DNA-binding domain"/>
    <property type="match status" value="1"/>
</dbReference>
<evidence type="ECO:0000313" key="5">
    <source>
        <dbReference type="EMBL" id="MFF0546271.1"/>
    </source>
</evidence>
<dbReference type="PRINTS" id="PR00033">
    <property type="entry name" value="HTHASNC"/>
</dbReference>
<dbReference type="Pfam" id="PF01037">
    <property type="entry name" value="AsnC_trans_reg"/>
    <property type="match status" value="1"/>
</dbReference>
<evidence type="ECO:0000313" key="6">
    <source>
        <dbReference type="Proteomes" id="UP001601444"/>
    </source>
</evidence>
<dbReference type="InterPro" id="IPR019887">
    <property type="entry name" value="Tscrpt_reg_AsnC/Lrp_C"/>
</dbReference>
<dbReference type="PANTHER" id="PTHR30154:SF34">
    <property type="entry name" value="TRANSCRIPTIONAL REGULATOR AZLB"/>
    <property type="match status" value="1"/>
</dbReference>
<dbReference type="InterPro" id="IPR000485">
    <property type="entry name" value="AsnC-type_HTH_dom"/>
</dbReference>
<proteinExistence type="predicted"/>
<evidence type="ECO:0000256" key="2">
    <source>
        <dbReference type="ARBA" id="ARBA00023125"/>
    </source>
</evidence>
<dbReference type="EMBL" id="JBIAMX010000020">
    <property type="protein sequence ID" value="MFF0546271.1"/>
    <property type="molecule type" value="Genomic_DNA"/>
</dbReference>
<dbReference type="InterPro" id="IPR011008">
    <property type="entry name" value="Dimeric_a/b-barrel"/>
</dbReference>
<keyword evidence="2" id="KW-0238">DNA-binding</keyword>